<reference evidence="1 2" key="1">
    <citation type="submission" date="2016-10" db="EMBL/GenBank/DDBJ databases">
        <authorList>
            <person name="de Groot N.N."/>
        </authorList>
    </citation>
    <scope>NUCLEOTIDE SEQUENCE [LARGE SCALE GENOMIC DNA]</scope>
    <source>
        <strain evidence="1 2">R-24608</strain>
    </source>
</reference>
<dbReference type="Proteomes" id="UP000183656">
    <property type="component" value="Unassembled WGS sequence"/>
</dbReference>
<evidence type="ECO:0000313" key="2">
    <source>
        <dbReference type="Proteomes" id="UP000183656"/>
    </source>
</evidence>
<organism evidence="1 2">
    <name type="scientific">Paenacidovorax caeni</name>
    <dbReference type="NCBI Taxonomy" id="343013"/>
    <lineage>
        <taxon>Bacteria</taxon>
        <taxon>Pseudomonadati</taxon>
        <taxon>Pseudomonadota</taxon>
        <taxon>Betaproteobacteria</taxon>
        <taxon>Burkholderiales</taxon>
        <taxon>Comamonadaceae</taxon>
        <taxon>Paenacidovorax</taxon>
    </lineage>
</organism>
<sequence length="50" mass="5624">MLSDMGHMQRAAVCAAIQMQVTLQMAHLHCIVAMHCLFWKQPGQPGQQFV</sequence>
<gene>
    <name evidence="1" type="ORF">SAMN04489707_102741</name>
</gene>
<dbReference type="STRING" id="343013.SAMN04489707_102741"/>
<protein>
    <submittedName>
        <fullName evidence="1">Uncharacterized protein</fullName>
    </submittedName>
</protein>
<evidence type="ECO:0000313" key="1">
    <source>
        <dbReference type="EMBL" id="SFU85645.1"/>
    </source>
</evidence>
<dbReference type="EMBL" id="FPBX01000027">
    <property type="protein sequence ID" value="SFU85645.1"/>
    <property type="molecule type" value="Genomic_DNA"/>
</dbReference>
<name>A0A1I7JKB1_9BURK</name>
<accession>A0A1I7JKB1</accession>
<proteinExistence type="predicted"/>
<dbReference type="AlphaFoldDB" id="A0A1I7JKB1"/>
<keyword evidence="2" id="KW-1185">Reference proteome</keyword>